<reference evidence="3 5" key="1">
    <citation type="submission" date="2018-02" db="EMBL/GenBank/DDBJ databases">
        <title>Complete genome sequencing of Faecalibacterium prausnitzii strains isolated from the human gut.</title>
        <authorList>
            <person name="Fitzgerald B.C."/>
            <person name="Shkoporov A.N."/>
            <person name="Ross P.R."/>
            <person name="Hill C."/>
        </authorList>
    </citation>
    <scope>NUCLEOTIDE SEQUENCE [LARGE SCALE GENOMIC DNA]</scope>
    <source>
        <strain evidence="3 5">APC942/32-1</strain>
    </source>
</reference>
<name>A0A329TNP1_9FIRM</name>
<sequence>MAKTSTNISLDPELKRSSQELFADLGIDLSTAITLFLKQSLRVQGLPFVVTRENPNAETAAALNEYAEMKAHPEKYKRYASFKDAMNEVLTDA</sequence>
<keyword evidence="6" id="KW-1185">Reference proteome</keyword>
<dbReference type="PANTHER" id="PTHR38781:SF1">
    <property type="entry name" value="ANTITOXIN DINJ-RELATED"/>
    <property type="match status" value="1"/>
</dbReference>
<keyword evidence="2" id="KW-1277">Toxin-antitoxin system</keyword>
<evidence type="ECO:0000256" key="1">
    <source>
        <dbReference type="ARBA" id="ARBA00010562"/>
    </source>
</evidence>
<evidence type="ECO:0000313" key="6">
    <source>
        <dbReference type="Proteomes" id="UP000406184"/>
    </source>
</evidence>
<evidence type="ECO:0000313" key="5">
    <source>
        <dbReference type="Proteomes" id="UP000251144"/>
    </source>
</evidence>
<dbReference type="InterPro" id="IPR007337">
    <property type="entry name" value="RelB/DinJ"/>
</dbReference>
<evidence type="ECO:0000256" key="2">
    <source>
        <dbReference type="ARBA" id="ARBA00022649"/>
    </source>
</evidence>
<dbReference type="OrthoDB" id="9804867at2"/>
<accession>A0A329TNP1</accession>
<dbReference type="Pfam" id="PF04221">
    <property type="entry name" value="RelB"/>
    <property type="match status" value="1"/>
</dbReference>
<evidence type="ECO:0000313" key="3">
    <source>
        <dbReference type="EMBL" id="RAW51427.1"/>
    </source>
</evidence>
<reference evidence="4 6" key="2">
    <citation type="submission" date="2019-07" db="EMBL/GenBank/DDBJ databases">
        <authorList>
            <person name="Hibberd C M."/>
            <person name="Gehrig L. J."/>
            <person name="Chang H.-W."/>
            <person name="Venkatesh S."/>
        </authorList>
    </citation>
    <scope>NUCLEOTIDE SEQUENCE [LARGE SCALE GENOMIC DNA]</scope>
    <source>
        <strain evidence="4">Faecalibacterium_prausnitzii_JG_BgPS064</strain>
    </source>
</reference>
<dbReference type="GO" id="GO:0006351">
    <property type="term" value="P:DNA-templated transcription"/>
    <property type="evidence" value="ECO:0007669"/>
    <property type="project" value="TreeGrafter"/>
</dbReference>
<dbReference type="EMBL" id="PRLB01000017">
    <property type="protein sequence ID" value="RAW51427.1"/>
    <property type="molecule type" value="Genomic_DNA"/>
</dbReference>
<dbReference type="GO" id="GO:0006355">
    <property type="term" value="P:regulation of DNA-templated transcription"/>
    <property type="evidence" value="ECO:0007669"/>
    <property type="project" value="InterPro"/>
</dbReference>
<evidence type="ECO:0000313" key="4">
    <source>
        <dbReference type="EMBL" id="VUX11863.1"/>
    </source>
</evidence>
<proteinExistence type="inferred from homology"/>
<dbReference type="Proteomes" id="UP000406184">
    <property type="component" value="Unassembled WGS sequence"/>
</dbReference>
<dbReference type="InterPro" id="IPR013321">
    <property type="entry name" value="Arc_rbn_hlx_hlx"/>
</dbReference>
<dbReference type="Proteomes" id="UP000251144">
    <property type="component" value="Unassembled WGS sequence"/>
</dbReference>
<comment type="similarity">
    <text evidence="1">Belongs to the RelB/DinJ antitoxin family.</text>
</comment>
<organism evidence="3 5">
    <name type="scientific">Faecalibacterium prausnitzii</name>
    <dbReference type="NCBI Taxonomy" id="853"/>
    <lineage>
        <taxon>Bacteria</taxon>
        <taxon>Bacillati</taxon>
        <taxon>Bacillota</taxon>
        <taxon>Clostridia</taxon>
        <taxon>Eubacteriales</taxon>
        <taxon>Oscillospiraceae</taxon>
        <taxon>Faecalibacterium</taxon>
    </lineage>
</organism>
<dbReference type="PANTHER" id="PTHR38781">
    <property type="entry name" value="ANTITOXIN DINJ-RELATED"/>
    <property type="match status" value="1"/>
</dbReference>
<dbReference type="EMBL" id="CABHMY010000111">
    <property type="protein sequence ID" value="VUX11863.1"/>
    <property type="molecule type" value="Genomic_DNA"/>
</dbReference>
<dbReference type="AlphaFoldDB" id="A0A329TNP1"/>
<protein>
    <submittedName>
        <fullName evidence="4">RelB antitoxin</fullName>
    </submittedName>
    <submittedName>
        <fullName evidence="3">Type II toxin-antitoxin system antitoxin, RelB/DinJ family</fullName>
    </submittedName>
</protein>
<dbReference type="Gene3D" id="1.10.1220.10">
    <property type="entry name" value="Met repressor-like"/>
    <property type="match status" value="1"/>
</dbReference>
<gene>
    <name evidence="3" type="ORF">C4N26_13320</name>
    <name evidence="4" type="ORF">FPPS064S07_00737</name>
</gene>
<dbReference type="RefSeq" id="WP_015563923.1">
    <property type="nucleotide sequence ID" value="NZ_CABHMY010000111.1"/>
</dbReference>
<dbReference type="NCBIfam" id="TIGR02384">
    <property type="entry name" value="RelB_DinJ"/>
    <property type="match status" value="1"/>
</dbReference>